<reference evidence="1" key="1">
    <citation type="journal article" date="2021" name="Proc. Natl. Acad. Sci. U.S.A.">
        <title>A Catalog of Tens of Thousands of Viruses from Human Metagenomes Reveals Hidden Associations with Chronic Diseases.</title>
        <authorList>
            <person name="Tisza M.J."/>
            <person name="Buck C.B."/>
        </authorList>
    </citation>
    <scope>NUCLEOTIDE SEQUENCE</scope>
    <source>
        <strain evidence="1">CtrfD19</strain>
    </source>
</reference>
<dbReference type="EMBL" id="BK014797">
    <property type="protein sequence ID" value="DAD76244.1"/>
    <property type="molecule type" value="Genomic_DNA"/>
</dbReference>
<name>A0A8S5M1Y1_9CAUD</name>
<organism evidence="1">
    <name type="scientific">Siphoviridae sp. ctrfD19</name>
    <dbReference type="NCBI Taxonomy" id="2826478"/>
    <lineage>
        <taxon>Viruses</taxon>
        <taxon>Duplodnaviria</taxon>
        <taxon>Heunggongvirae</taxon>
        <taxon>Uroviricota</taxon>
        <taxon>Caudoviricetes</taxon>
    </lineage>
</organism>
<proteinExistence type="predicted"/>
<protein>
    <submittedName>
        <fullName evidence="1">Uncharacterized protein</fullName>
    </submittedName>
</protein>
<accession>A0A8S5M1Y1</accession>
<evidence type="ECO:0000313" key="1">
    <source>
        <dbReference type="EMBL" id="DAD76244.1"/>
    </source>
</evidence>
<sequence length="39" mass="4537">MSRSSEPQVRVLVFRLASREAIQTTYIFCKRPVEIRGVL</sequence>